<proteinExistence type="predicted"/>
<organism evidence="2 3">
    <name type="scientific">Glycomyces harbinensis</name>
    <dbReference type="NCBI Taxonomy" id="58114"/>
    <lineage>
        <taxon>Bacteria</taxon>
        <taxon>Bacillati</taxon>
        <taxon>Actinomycetota</taxon>
        <taxon>Actinomycetes</taxon>
        <taxon>Glycomycetales</taxon>
        <taxon>Glycomycetaceae</taxon>
        <taxon>Glycomyces</taxon>
    </lineage>
</organism>
<dbReference type="EMBL" id="FNAD01000015">
    <property type="protein sequence ID" value="SDE20625.1"/>
    <property type="molecule type" value="Genomic_DNA"/>
</dbReference>
<evidence type="ECO:0000313" key="2">
    <source>
        <dbReference type="EMBL" id="SDE20625.1"/>
    </source>
</evidence>
<keyword evidence="1" id="KW-1133">Transmembrane helix</keyword>
<keyword evidence="1" id="KW-0812">Transmembrane</keyword>
<gene>
    <name evidence="2" type="ORF">SAMN05216270_11565</name>
</gene>
<protein>
    <submittedName>
        <fullName evidence="2">Uncharacterized protein</fullName>
    </submittedName>
</protein>
<keyword evidence="3" id="KW-1185">Reference proteome</keyword>
<reference evidence="3" key="1">
    <citation type="submission" date="2016-10" db="EMBL/GenBank/DDBJ databases">
        <authorList>
            <person name="Varghese N."/>
            <person name="Submissions S."/>
        </authorList>
    </citation>
    <scope>NUCLEOTIDE SEQUENCE [LARGE SCALE GENOMIC DNA]</scope>
    <source>
        <strain evidence="3">CGMCC 4.3516</strain>
    </source>
</reference>
<evidence type="ECO:0000256" key="1">
    <source>
        <dbReference type="SAM" id="Phobius"/>
    </source>
</evidence>
<feature type="transmembrane region" description="Helical" evidence="1">
    <location>
        <begin position="36"/>
        <end position="58"/>
    </location>
</feature>
<keyword evidence="1" id="KW-0472">Membrane</keyword>
<name>A0A1G7B307_9ACTN</name>
<dbReference type="Proteomes" id="UP000198949">
    <property type="component" value="Unassembled WGS sequence"/>
</dbReference>
<dbReference type="STRING" id="58114.SAMN05216270_11565"/>
<evidence type="ECO:0000313" key="3">
    <source>
        <dbReference type="Proteomes" id="UP000198949"/>
    </source>
</evidence>
<accession>A0A1G7B307</accession>
<sequence length="66" mass="7037">MTAALPRGLSADLNPFGGQGLLYVCRRVSVPDMEVVMVVGIAVAVGVVLVGLCGYHVVRKWRRARG</sequence>
<dbReference type="AlphaFoldDB" id="A0A1G7B307"/>